<organism evidence="1 2">
    <name type="scientific">Rotaria magnacalcarata</name>
    <dbReference type="NCBI Taxonomy" id="392030"/>
    <lineage>
        <taxon>Eukaryota</taxon>
        <taxon>Metazoa</taxon>
        <taxon>Spiralia</taxon>
        <taxon>Gnathifera</taxon>
        <taxon>Rotifera</taxon>
        <taxon>Eurotatoria</taxon>
        <taxon>Bdelloidea</taxon>
        <taxon>Philodinida</taxon>
        <taxon>Philodinidae</taxon>
        <taxon>Rotaria</taxon>
    </lineage>
</organism>
<protein>
    <submittedName>
        <fullName evidence="1">Uncharacterized protein</fullName>
    </submittedName>
</protein>
<accession>A0A8S2PA42</accession>
<dbReference type="InterPro" id="IPR011042">
    <property type="entry name" value="6-blade_b-propeller_TolB-like"/>
</dbReference>
<comment type="caution">
    <text evidence="1">The sequence shown here is derived from an EMBL/GenBank/DDBJ whole genome shotgun (WGS) entry which is preliminary data.</text>
</comment>
<dbReference type="CDD" id="cd05819">
    <property type="entry name" value="NHL"/>
    <property type="match status" value="1"/>
</dbReference>
<name>A0A8S2PA42_9BILA</name>
<gene>
    <name evidence="1" type="ORF">GIL414_LOCUS13690</name>
</gene>
<dbReference type="AlphaFoldDB" id="A0A8S2PA42"/>
<evidence type="ECO:0000313" key="2">
    <source>
        <dbReference type="Proteomes" id="UP000681720"/>
    </source>
</evidence>
<dbReference type="EMBL" id="CAJOBJ010005607">
    <property type="protein sequence ID" value="CAF4036870.1"/>
    <property type="molecule type" value="Genomic_DNA"/>
</dbReference>
<dbReference type="Proteomes" id="UP000681720">
    <property type="component" value="Unassembled WGS sequence"/>
</dbReference>
<dbReference type="InterPro" id="IPR050952">
    <property type="entry name" value="TRIM-NHL_E3_ligases"/>
</dbReference>
<dbReference type="SUPFAM" id="SSF63825">
    <property type="entry name" value="YWTD domain"/>
    <property type="match status" value="1"/>
</dbReference>
<sequence length="281" mass="31625">MCVFPYSIGSTNTGICTDRYAITCSELVPCEHSTNLCNQTGYKCVHHPQCGDFPVCYPIPSFNQQLCSPITRSRLDQLNNPTNVLIDKFTDSLIICDQYNQRVVRWSRRGDTAQGEIMIKKVKCYGLTMDDQRYLYISDIDNNEVRRYRPGEKNGTLVADGNCLGAGLNQLDKPTFLSVYRQQTESSSHRGLGKGATLEKLYYPYGLSVNALDTLYVVVAANNRVMRWLQGAKQGTVILGGNGRGIAANQFNEPMSLSFDKNGNLYVVDHINYRVQRFTRV</sequence>
<dbReference type="PANTHER" id="PTHR24104">
    <property type="entry name" value="E3 UBIQUITIN-PROTEIN LIGASE NHLRC1-RELATED"/>
    <property type="match status" value="1"/>
</dbReference>
<evidence type="ECO:0000313" key="1">
    <source>
        <dbReference type="EMBL" id="CAF4036870.1"/>
    </source>
</evidence>
<proteinExistence type="predicted"/>
<reference evidence="1" key="1">
    <citation type="submission" date="2021-02" db="EMBL/GenBank/DDBJ databases">
        <authorList>
            <person name="Nowell W R."/>
        </authorList>
    </citation>
    <scope>NUCLEOTIDE SEQUENCE</scope>
</reference>
<dbReference type="Gene3D" id="2.120.10.30">
    <property type="entry name" value="TolB, C-terminal domain"/>
    <property type="match status" value="2"/>
</dbReference>